<gene>
    <name evidence="1" type="ORF">ILYODFUR_034671</name>
</gene>
<protein>
    <submittedName>
        <fullName evidence="1">Uncharacterized protein</fullName>
    </submittedName>
</protein>
<proteinExistence type="predicted"/>
<dbReference type="EMBL" id="JAHRIQ010029493">
    <property type="protein sequence ID" value="MEQ2230974.1"/>
    <property type="molecule type" value="Genomic_DNA"/>
</dbReference>
<keyword evidence="2" id="KW-1185">Reference proteome</keyword>
<evidence type="ECO:0000313" key="2">
    <source>
        <dbReference type="Proteomes" id="UP001482620"/>
    </source>
</evidence>
<accession>A0ABV0TDJ5</accession>
<dbReference type="Proteomes" id="UP001482620">
    <property type="component" value="Unassembled WGS sequence"/>
</dbReference>
<reference evidence="1 2" key="1">
    <citation type="submission" date="2021-06" db="EMBL/GenBank/DDBJ databases">
        <authorList>
            <person name="Palmer J.M."/>
        </authorList>
    </citation>
    <scope>NUCLEOTIDE SEQUENCE [LARGE SCALE GENOMIC DNA]</scope>
    <source>
        <strain evidence="2">if_2019</strain>
        <tissue evidence="1">Muscle</tissue>
    </source>
</reference>
<evidence type="ECO:0000313" key="1">
    <source>
        <dbReference type="EMBL" id="MEQ2230974.1"/>
    </source>
</evidence>
<sequence length="121" mass="13436">MKLLTSLTRCRQRQNKCTHFYFLIPSSGHPSGPPGVSARQSWLHRGESTGELDGPPSQHFIVMIIWILPETTAQSEVPAEHRHTHTPHTNIQLVCVSDGRSVNRSAISKDLGSLVHFSSLC</sequence>
<comment type="caution">
    <text evidence="1">The sequence shown here is derived from an EMBL/GenBank/DDBJ whole genome shotgun (WGS) entry which is preliminary data.</text>
</comment>
<name>A0ABV0TDJ5_9TELE</name>
<organism evidence="1 2">
    <name type="scientific">Ilyodon furcidens</name>
    <name type="common">goldbreast splitfin</name>
    <dbReference type="NCBI Taxonomy" id="33524"/>
    <lineage>
        <taxon>Eukaryota</taxon>
        <taxon>Metazoa</taxon>
        <taxon>Chordata</taxon>
        <taxon>Craniata</taxon>
        <taxon>Vertebrata</taxon>
        <taxon>Euteleostomi</taxon>
        <taxon>Actinopterygii</taxon>
        <taxon>Neopterygii</taxon>
        <taxon>Teleostei</taxon>
        <taxon>Neoteleostei</taxon>
        <taxon>Acanthomorphata</taxon>
        <taxon>Ovalentaria</taxon>
        <taxon>Atherinomorphae</taxon>
        <taxon>Cyprinodontiformes</taxon>
        <taxon>Goodeidae</taxon>
        <taxon>Ilyodon</taxon>
    </lineage>
</organism>